<dbReference type="InterPro" id="IPR036116">
    <property type="entry name" value="FN3_sf"/>
</dbReference>
<dbReference type="EMBL" id="JACBJI010000002">
    <property type="protein sequence ID" value="NYA70247.1"/>
    <property type="molecule type" value="Genomic_DNA"/>
</dbReference>
<dbReference type="InterPro" id="IPR013783">
    <property type="entry name" value="Ig-like_fold"/>
</dbReference>
<dbReference type="SUPFAM" id="SSF49265">
    <property type="entry name" value="Fibronectin type III"/>
    <property type="match status" value="1"/>
</dbReference>
<keyword evidence="2" id="KW-1185">Reference proteome</keyword>
<sequence length="306" mass="33578">MRKIFTLLFVAVALLQGCSGGDEGSSCSKIDSFSVTSQLDKLHFNIVAEGDAGFYEISFGPSDQAYPGGGYTTTTQATTGDLDLEEFTDFSNGSTITIYARAVCPDGSKSKWTPGVTVSINDYCRRPDNINYTLELSWDNRNWGENVSQYQIKYGESGFTGNGTVFTTNNTFYDGIPMAAQTSYDFYVRANCGGSSWSSWEGPYTYFSQTNQNMCLQPSNVSYTIEYTNGSLWGANFSYNGNGEDQFEYALMTGTAAPTNAQLSTISSGFTPTYTGLNVNTTYKFWIRGICDDGSRTAWSTIMVTH</sequence>
<dbReference type="PROSITE" id="PS51257">
    <property type="entry name" value="PROKAR_LIPOPROTEIN"/>
    <property type="match status" value="1"/>
</dbReference>
<evidence type="ECO:0000313" key="2">
    <source>
        <dbReference type="Proteomes" id="UP000535020"/>
    </source>
</evidence>
<organism evidence="1 2">
    <name type="scientific">Flavobacterium agri</name>
    <dbReference type="NCBI Taxonomy" id="2743471"/>
    <lineage>
        <taxon>Bacteria</taxon>
        <taxon>Pseudomonadati</taxon>
        <taxon>Bacteroidota</taxon>
        <taxon>Flavobacteriia</taxon>
        <taxon>Flavobacteriales</taxon>
        <taxon>Flavobacteriaceae</taxon>
        <taxon>Flavobacterium</taxon>
    </lineage>
</organism>
<comment type="caution">
    <text evidence="1">The sequence shown here is derived from an EMBL/GenBank/DDBJ whole genome shotgun (WGS) entry which is preliminary data.</text>
</comment>
<accession>A0A7Y9C6I0</accession>
<dbReference type="AlphaFoldDB" id="A0A7Y9C6I0"/>
<name>A0A7Y9C6I0_9FLAO</name>
<reference evidence="1 2" key="1">
    <citation type="submission" date="2020-07" db="EMBL/GenBank/DDBJ databases">
        <authorList>
            <person name="Sun Q."/>
        </authorList>
    </citation>
    <scope>NUCLEOTIDE SEQUENCE [LARGE SCALE GENOMIC DNA]</scope>
    <source>
        <strain evidence="1 2">MAH-1</strain>
    </source>
</reference>
<proteinExistence type="predicted"/>
<gene>
    <name evidence="1" type="ORF">HZF10_04890</name>
</gene>
<dbReference type="RefSeq" id="WP_176005064.1">
    <property type="nucleotide sequence ID" value="NZ_JABWMI010000006.1"/>
</dbReference>
<dbReference type="Proteomes" id="UP000535020">
    <property type="component" value="Unassembled WGS sequence"/>
</dbReference>
<protein>
    <recommendedName>
        <fullName evidence="3">Fibronectin type-III domain-containing protein</fullName>
    </recommendedName>
</protein>
<evidence type="ECO:0000313" key="1">
    <source>
        <dbReference type="EMBL" id="NYA70247.1"/>
    </source>
</evidence>
<dbReference type="Gene3D" id="2.60.40.10">
    <property type="entry name" value="Immunoglobulins"/>
    <property type="match status" value="1"/>
</dbReference>
<evidence type="ECO:0008006" key="3">
    <source>
        <dbReference type="Google" id="ProtNLM"/>
    </source>
</evidence>